<evidence type="ECO:0000313" key="3">
    <source>
        <dbReference type="EMBL" id="PLE23795.1"/>
    </source>
</evidence>
<dbReference type="NCBIfam" id="TIGR00792">
    <property type="entry name" value="gph"/>
    <property type="match status" value="1"/>
</dbReference>
<comment type="caution">
    <text evidence="4">The sequence shown here is derived from an EMBL/GenBank/DDBJ whole genome shotgun (WGS) entry which is preliminary data.</text>
</comment>
<dbReference type="RefSeq" id="WP_023302189.1">
    <property type="nucleotide sequence ID" value="NZ_AP022527.1"/>
</dbReference>
<protein>
    <submittedName>
        <fullName evidence="4">MFS transporter</fullName>
    </submittedName>
    <submittedName>
        <fullName evidence="3">Permease</fullName>
    </submittedName>
</protein>
<dbReference type="GO" id="GO:0008643">
    <property type="term" value="P:carbohydrate transport"/>
    <property type="evidence" value="ECO:0007669"/>
    <property type="project" value="InterPro"/>
</dbReference>
<dbReference type="Proteomes" id="UP000283322">
    <property type="component" value="Unassembled WGS sequence"/>
</dbReference>
<name>A0A169EBS1_KLEPN</name>
<dbReference type="Proteomes" id="UP000234439">
    <property type="component" value="Unassembled WGS sequence"/>
</dbReference>
<dbReference type="GO" id="GO:0005886">
    <property type="term" value="C:plasma membrane"/>
    <property type="evidence" value="ECO:0007669"/>
    <property type="project" value="TreeGrafter"/>
</dbReference>
<dbReference type="GO" id="GO:0006814">
    <property type="term" value="P:sodium ion transport"/>
    <property type="evidence" value="ECO:0007669"/>
    <property type="project" value="InterPro"/>
</dbReference>
<evidence type="ECO:0000256" key="2">
    <source>
        <dbReference type="SAM" id="Phobius"/>
    </source>
</evidence>
<feature type="transmembrane region" description="Helical" evidence="2">
    <location>
        <begin position="360"/>
        <end position="387"/>
    </location>
</feature>
<evidence type="ECO:0000313" key="4">
    <source>
        <dbReference type="EMBL" id="ROG90805.1"/>
    </source>
</evidence>
<dbReference type="CDD" id="cd17332">
    <property type="entry name" value="MFS_MelB_like"/>
    <property type="match status" value="1"/>
</dbReference>
<dbReference type="InterPro" id="IPR001927">
    <property type="entry name" value="Na/Gal_symport"/>
</dbReference>
<dbReference type="AlphaFoldDB" id="A0A169EBS1"/>
<dbReference type="PANTHER" id="PTHR11328:SF24">
    <property type="entry name" value="MAJOR FACILITATOR SUPERFAMILY (MFS) PROFILE DOMAIN-CONTAINING PROTEIN"/>
    <property type="match status" value="1"/>
</dbReference>
<reference evidence="3 5" key="1">
    <citation type="journal article" date="2017" name="J. Infect. Dis.">
        <title>An Analysis of the Epidemic of Klebsiella pneumoniae Carbapenemase-Producing K. pneumoniae: Convergence of Two Evolutionary Mechanisms Creates the Perfect Storm.</title>
        <authorList>
            <person name="Rojas L.J."/>
            <person name="Weinstock G.M."/>
            <person name="De La Cadena E."/>
            <person name="Diaz L."/>
            <person name="Rios R."/>
            <person name="Hanson B.M."/>
            <person name="Brown J.S."/>
            <person name="Vats P."/>
            <person name="Phillips D.S."/>
            <person name="Nguyen H."/>
            <person name="Hujer K.M."/>
            <person name="Correa A."/>
            <person name="Adams M.D."/>
            <person name="Perez F."/>
            <person name="Sodergren E."/>
            <person name="Narechania A."/>
            <person name="Planet P.J."/>
            <person name="Villegas M.V."/>
            <person name="Bonomo R.A."/>
            <person name="Arias C.A."/>
        </authorList>
    </citation>
    <scope>NUCLEOTIDE SEQUENCE [LARGE SCALE GENOMIC DNA]</scope>
    <source>
        <strain evidence="3 5">COL-Kpn30</strain>
    </source>
</reference>
<gene>
    <name evidence="3" type="ORF">B6I68_31455</name>
    <name evidence="4" type="ORF">BL124_00023090</name>
</gene>
<feature type="transmembrane region" description="Helical" evidence="2">
    <location>
        <begin position="45"/>
        <end position="64"/>
    </location>
</feature>
<feature type="transmembrane region" description="Helical" evidence="2">
    <location>
        <begin position="293"/>
        <end position="311"/>
    </location>
</feature>
<keyword evidence="2" id="KW-0812">Transmembrane</keyword>
<feature type="transmembrane region" description="Helical" evidence="2">
    <location>
        <begin position="317"/>
        <end position="339"/>
    </location>
</feature>
<evidence type="ECO:0000313" key="5">
    <source>
        <dbReference type="Proteomes" id="UP000234439"/>
    </source>
</evidence>
<dbReference type="Gene3D" id="1.20.1250.20">
    <property type="entry name" value="MFS general substrate transporter like domains"/>
    <property type="match status" value="1"/>
</dbReference>
<comment type="similarity">
    <text evidence="1">Belongs to the sodium:galactoside symporter (TC 2.A.2) family.</text>
</comment>
<reference evidence="4 6" key="2">
    <citation type="submission" date="2018-10" db="EMBL/GenBank/DDBJ databases">
        <authorList>
            <person name="Vanduin D."/>
            <person name="Fouts D."/>
            <person name="Wright M."/>
            <person name="Sutton G."/>
            <person name="Nguyen K."/>
            <person name="Kreiswirth B."/>
            <person name="Chen L."/>
            <person name="Rojas L."/>
            <person name="Hujer A."/>
            <person name="Hujer K."/>
            <person name="Bonomo R."/>
            <person name="Adams M."/>
        </authorList>
    </citation>
    <scope>NUCLEOTIDE SEQUENCE [LARGE SCALE GENOMIC DNA]</scope>
    <source>
        <strain evidence="4 6">CRK0165</strain>
    </source>
</reference>
<keyword evidence="2" id="KW-1133">Transmembrane helix</keyword>
<dbReference type="PANTHER" id="PTHR11328">
    <property type="entry name" value="MAJOR FACILITATOR SUPERFAMILY DOMAIN-CONTAINING PROTEIN"/>
    <property type="match status" value="1"/>
</dbReference>
<feature type="transmembrane region" description="Helical" evidence="2">
    <location>
        <begin position="263"/>
        <end position="281"/>
    </location>
</feature>
<dbReference type="InterPro" id="IPR036259">
    <property type="entry name" value="MFS_trans_sf"/>
</dbReference>
<evidence type="ECO:0000313" key="6">
    <source>
        <dbReference type="Proteomes" id="UP000283322"/>
    </source>
</evidence>
<dbReference type="Pfam" id="PF13347">
    <property type="entry name" value="MFS_2"/>
    <property type="match status" value="1"/>
</dbReference>
<feature type="transmembrane region" description="Helical" evidence="2">
    <location>
        <begin position="107"/>
        <end position="133"/>
    </location>
</feature>
<feature type="transmembrane region" description="Helical" evidence="2">
    <location>
        <begin position="227"/>
        <end position="251"/>
    </location>
</feature>
<dbReference type="EMBL" id="NCMJ01000301">
    <property type="protein sequence ID" value="PLE23795.1"/>
    <property type="molecule type" value="Genomic_DNA"/>
</dbReference>
<accession>A0A169EBS1</accession>
<feature type="transmembrane region" description="Helical" evidence="2">
    <location>
        <begin position="399"/>
        <end position="422"/>
    </location>
</feature>
<feature type="transmembrane region" description="Helical" evidence="2">
    <location>
        <begin position="12"/>
        <end position="33"/>
    </location>
</feature>
<dbReference type="GO" id="GO:0015293">
    <property type="term" value="F:symporter activity"/>
    <property type="evidence" value="ECO:0007669"/>
    <property type="project" value="InterPro"/>
</dbReference>
<proteinExistence type="inferred from homology"/>
<evidence type="ECO:0000256" key="1">
    <source>
        <dbReference type="ARBA" id="ARBA00009617"/>
    </source>
</evidence>
<keyword evidence="2" id="KW-0472">Membrane</keyword>
<dbReference type="InterPro" id="IPR039672">
    <property type="entry name" value="MFS_2"/>
</dbReference>
<feature type="transmembrane region" description="Helical" evidence="2">
    <location>
        <begin position="177"/>
        <end position="201"/>
    </location>
</feature>
<dbReference type="SUPFAM" id="SSF103473">
    <property type="entry name" value="MFS general substrate transporter"/>
    <property type="match status" value="1"/>
</dbReference>
<feature type="transmembrane region" description="Helical" evidence="2">
    <location>
        <begin position="154"/>
        <end position="171"/>
    </location>
</feature>
<sequence>MKLSIGEKIGFGAGDMAIAIVMMSMAMIITYFYTDVYGLTPGDLGILLIGVRFIDAVIDPLIGMMTDKTESRWGRYRPYLLFFSIPFGITIWMMFTTPNFDYTGKLIWAWGSYIALTLTYTFISIPYVSLIGVITNDPKERLSANSYRFVMTKIAMFLVTIIVPMAALYFGKKNLASGYQLAMGSMGIVSTLLCICCFFSVKERITHKTEHIHFPTQFKNLMKNDQWLILGVSIALIMFGGIVRNSVAAYYAKYYLHGGNELISPFLTTGVVASVMAMLLAGTITRYYDKIKMFRYTQLLTFVAGVAMYFVVGEQNIYLAFVFFFIITLLGDMQLPVYWASIAEAVDYGEVKTGTRVSGLAFGGILFFQKLGMGLAGGFMGFSLSFFGYQADVKQSPSSLLGITLMMTLIPSVFNLIVGLFMKKYVINDKYYEGIKQQLAQGETA</sequence>
<dbReference type="EMBL" id="MPYG04000165">
    <property type="protein sequence ID" value="ROG90805.1"/>
    <property type="molecule type" value="Genomic_DNA"/>
</dbReference>
<organism evidence="4 6">
    <name type="scientific">Klebsiella pneumoniae</name>
    <dbReference type="NCBI Taxonomy" id="573"/>
    <lineage>
        <taxon>Bacteria</taxon>
        <taxon>Pseudomonadati</taxon>
        <taxon>Pseudomonadota</taxon>
        <taxon>Gammaproteobacteria</taxon>
        <taxon>Enterobacterales</taxon>
        <taxon>Enterobacteriaceae</taxon>
        <taxon>Klebsiella/Raoultella group</taxon>
        <taxon>Klebsiella</taxon>
        <taxon>Klebsiella pneumoniae complex</taxon>
    </lineage>
</organism>
<feature type="transmembrane region" description="Helical" evidence="2">
    <location>
        <begin position="76"/>
        <end position="95"/>
    </location>
</feature>